<dbReference type="Pfam" id="PF13302">
    <property type="entry name" value="Acetyltransf_3"/>
    <property type="match status" value="1"/>
</dbReference>
<dbReference type="GO" id="GO:0016747">
    <property type="term" value="F:acyltransferase activity, transferring groups other than amino-acyl groups"/>
    <property type="evidence" value="ECO:0007669"/>
    <property type="project" value="InterPro"/>
</dbReference>
<dbReference type="AlphaFoldDB" id="A0AAI8C5Q8"/>
<dbReference type="KEGG" id="mod:AS202_13815"/>
<dbReference type="EMBL" id="CP013690">
    <property type="protein sequence ID" value="ALU27168.1"/>
    <property type="molecule type" value="Genomic_DNA"/>
</dbReference>
<dbReference type="InterPro" id="IPR000182">
    <property type="entry name" value="GNAT_dom"/>
</dbReference>
<dbReference type="InterPro" id="IPR016181">
    <property type="entry name" value="Acyl_CoA_acyltransferase"/>
</dbReference>
<evidence type="ECO:0000259" key="1">
    <source>
        <dbReference type="PROSITE" id="PS51186"/>
    </source>
</evidence>
<evidence type="ECO:0000313" key="3">
    <source>
        <dbReference type="Proteomes" id="UP000069030"/>
    </source>
</evidence>
<organism evidence="2 3">
    <name type="scientific">Myroides odoratimimus</name>
    <dbReference type="NCBI Taxonomy" id="76832"/>
    <lineage>
        <taxon>Bacteria</taxon>
        <taxon>Pseudomonadati</taxon>
        <taxon>Bacteroidota</taxon>
        <taxon>Flavobacteriia</taxon>
        <taxon>Flavobacteriales</taxon>
        <taxon>Flavobacteriaceae</taxon>
        <taxon>Myroides</taxon>
    </lineage>
</organism>
<feature type="domain" description="N-acetyltransferase" evidence="1">
    <location>
        <begin position="2"/>
        <end position="160"/>
    </location>
</feature>
<reference evidence="2 3" key="1">
    <citation type="journal article" date="2016" name="J. Zhejiang Univ. Sci. B">
        <title>Antibiotic resistance mechanisms of Myroides sp.</title>
        <authorList>
            <person name="Hu S."/>
            <person name="Yuan S."/>
            <person name="Qu H."/>
            <person name="Jiang T."/>
            <person name="Zhou Y."/>
            <person name="Wang M."/>
            <person name="Ming D."/>
        </authorList>
    </citation>
    <scope>NUCLEOTIDE SEQUENCE [LARGE SCALE GENOMIC DNA]</scope>
    <source>
        <strain evidence="2 3">PR63039</strain>
    </source>
</reference>
<dbReference type="RefSeq" id="WP_006265219.1">
    <property type="nucleotide sequence ID" value="NZ_CP013690.1"/>
</dbReference>
<dbReference type="GeneID" id="66975800"/>
<dbReference type="PROSITE" id="PS51186">
    <property type="entry name" value="GNAT"/>
    <property type="match status" value="1"/>
</dbReference>
<accession>A0AAI8C5Q8</accession>
<gene>
    <name evidence="2" type="ORF">AS202_13815</name>
</gene>
<name>A0AAI8C5Q8_9FLAO</name>
<dbReference type="Gene3D" id="3.40.630.30">
    <property type="match status" value="1"/>
</dbReference>
<protein>
    <recommendedName>
        <fullName evidence="1">N-acetyltransferase domain-containing protein</fullName>
    </recommendedName>
</protein>
<evidence type="ECO:0000313" key="2">
    <source>
        <dbReference type="EMBL" id="ALU27168.1"/>
    </source>
</evidence>
<sequence length="164" mass="18841">MIILKPFTKTDAQIIIDWNFTEEELLQFGGTAFTYPLTEDQVEQFLKVENSLFFKAIDSDNETTIGVGEIILMEDNATKLARIVVGDRNNRGKGYGQKMMQAFVDYCLNDIQSDSVILNVFDWNIGAIKCYEKIGFTFADVPMRSFDLPNGEQWFSKQMDYTKK</sequence>
<dbReference type="PANTHER" id="PTHR43415">
    <property type="entry name" value="SPERMIDINE N(1)-ACETYLTRANSFERASE"/>
    <property type="match status" value="1"/>
</dbReference>
<dbReference type="Proteomes" id="UP000069030">
    <property type="component" value="Chromosome"/>
</dbReference>
<proteinExistence type="predicted"/>
<dbReference type="SUPFAM" id="SSF55729">
    <property type="entry name" value="Acyl-CoA N-acyltransferases (Nat)"/>
    <property type="match status" value="1"/>
</dbReference>
<dbReference type="PANTHER" id="PTHR43415:SF5">
    <property type="entry name" value="ACETYLTRANSFERASE"/>
    <property type="match status" value="1"/>
</dbReference>